<dbReference type="STRING" id="748449.Halha_0433"/>
<gene>
    <name evidence="6" type="ordered locus">Halha_0433</name>
</gene>
<dbReference type="AlphaFoldDB" id="L0K5Z0"/>
<dbReference type="InterPro" id="IPR003810">
    <property type="entry name" value="Mntp/YtaF"/>
</dbReference>
<proteinExistence type="predicted"/>
<evidence type="ECO:0000256" key="5">
    <source>
        <dbReference type="SAM" id="Phobius"/>
    </source>
</evidence>
<feature type="transmembrane region" description="Helical" evidence="5">
    <location>
        <begin position="197"/>
        <end position="214"/>
    </location>
</feature>
<keyword evidence="1" id="KW-1003">Cell membrane</keyword>
<feature type="transmembrane region" description="Helical" evidence="5">
    <location>
        <begin position="31"/>
        <end position="53"/>
    </location>
</feature>
<dbReference type="NCBIfam" id="TIGR02840">
    <property type="entry name" value="spore_YtaF"/>
    <property type="match status" value="1"/>
</dbReference>
<name>L0K5Z0_HALHC</name>
<dbReference type="PANTHER" id="PTHR35529:SF2">
    <property type="entry name" value="SPORULATION PROTEIN YTAF-RELATED"/>
    <property type="match status" value="1"/>
</dbReference>
<keyword evidence="7" id="KW-1185">Reference proteome</keyword>
<dbReference type="EMBL" id="CP003359">
    <property type="protein sequence ID" value="AGB40426.1"/>
    <property type="molecule type" value="Genomic_DNA"/>
</dbReference>
<sequence length="215" mass="23050">MNLIAIFVLALAISLDGFVVGITYGLKKIELSYLSTLIISIASGIAILLSMSLGSFLSKFIASVWTSKIGGVILIGLGIWSFYDALHQLLVKNQDIEKDDTPKELFTFKINSLGLIVNILHEPVKADFDYSGAINNQEALFLGIALSLDAFGAGIGAVMVGYPPLTTVFLVIGCNFILLNGGLQIGKQVTCNKLSSMLRLLPGLILILLGLTKLF</sequence>
<feature type="transmembrane region" description="Helical" evidence="5">
    <location>
        <begin position="60"/>
        <end position="83"/>
    </location>
</feature>
<keyword evidence="2 5" id="KW-0812">Transmembrane</keyword>
<dbReference type="Proteomes" id="UP000010880">
    <property type="component" value="Chromosome"/>
</dbReference>
<feature type="transmembrane region" description="Helical" evidence="5">
    <location>
        <begin position="139"/>
        <end position="160"/>
    </location>
</feature>
<organism evidence="6 7">
    <name type="scientific">Halobacteroides halobius (strain ATCC 35273 / DSM 5150 / MD-1)</name>
    <dbReference type="NCBI Taxonomy" id="748449"/>
    <lineage>
        <taxon>Bacteria</taxon>
        <taxon>Bacillati</taxon>
        <taxon>Bacillota</taxon>
        <taxon>Clostridia</taxon>
        <taxon>Halanaerobiales</taxon>
        <taxon>Halobacteroidaceae</taxon>
        <taxon>Halobacteroides</taxon>
    </lineage>
</organism>
<protein>
    <submittedName>
        <fullName evidence="6">Putative sporulation protein YtaF</fullName>
    </submittedName>
</protein>
<dbReference type="InterPro" id="IPR014205">
    <property type="entry name" value="Spore_YtaF"/>
</dbReference>
<evidence type="ECO:0000313" key="7">
    <source>
        <dbReference type="Proteomes" id="UP000010880"/>
    </source>
</evidence>
<dbReference type="eggNOG" id="COG1971">
    <property type="taxonomic scope" value="Bacteria"/>
</dbReference>
<reference evidence="7" key="1">
    <citation type="submission" date="2012-02" db="EMBL/GenBank/DDBJ databases">
        <title>The complete genome of Halobacteroides halobius DSM 5150.</title>
        <authorList>
            <person name="Lucas S."/>
            <person name="Copeland A."/>
            <person name="Lapidus A."/>
            <person name="Glavina del Rio T."/>
            <person name="Dalin E."/>
            <person name="Tice H."/>
            <person name="Bruce D."/>
            <person name="Goodwin L."/>
            <person name="Pitluck S."/>
            <person name="Peters L."/>
            <person name="Mikhailova N."/>
            <person name="Gu W."/>
            <person name="Kyrpides N."/>
            <person name="Mavromatis K."/>
            <person name="Ivanova N."/>
            <person name="Brettin T."/>
            <person name="Detter J.C."/>
            <person name="Han C."/>
            <person name="Larimer F."/>
            <person name="Land M."/>
            <person name="Hauser L."/>
            <person name="Markowitz V."/>
            <person name="Cheng J.-F."/>
            <person name="Hugenholtz P."/>
            <person name="Woyke T."/>
            <person name="Wu D."/>
            <person name="Tindall B."/>
            <person name="Pomrenke H."/>
            <person name="Brambilla E."/>
            <person name="Klenk H.-P."/>
            <person name="Eisen J.A."/>
        </authorList>
    </citation>
    <scope>NUCLEOTIDE SEQUENCE [LARGE SCALE GENOMIC DNA]</scope>
    <source>
        <strain evidence="7">ATCC 35273 / DSM 5150 / MD-1</strain>
    </source>
</reference>
<dbReference type="HOGENOM" id="CLU_094526_0_0_9"/>
<dbReference type="PANTHER" id="PTHR35529">
    <property type="entry name" value="MANGANESE EFFLUX PUMP MNTP-RELATED"/>
    <property type="match status" value="1"/>
</dbReference>
<evidence type="ECO:0000313" key="6">
    <source>
        <dbReference type="EMBL" id="AGB40426.1"/>
    </source>
</evidence>
<dbReference type="Pfam" id="PF02659">
    <property type="entry name" value="Mntp"/>
    <property type="match status" value="2"/>
</dbReference>
<evidence type="ECO:0000256" key="4">
    <source>
        <dbReference type="ARBA" id="ARBA00023136"/>
    </source>
</evidence>
<accession>L0K5Z0</accession>
<evidence type="ECO:0000256" key="1">
    <source>
        <dbReference type="ARBA" id="ARBA00022475"/>
    </source>
</evidence>
<dbReference type="RefSeq" id="WP_015326152.1">
    <property type="nucleotide sequence ID" value="NC_019978.1"/>
</dbReference>
<evidence type="ECO:0000256" key="2">
    <source>
        <dbReference type="ARBA" id="ARBA00022692"/>
    </source>
</evidence>
<evidence type="ECO:0000256" key="3">
    <source>
        <dbReference type="ARBA" id="ARBA00022989"/>
    </source>
</evidence>
<keyword evidence="4 5" id="KW-0472">Membrane</keyword>
<dbReference type="KEGG" id="hhl:Halha_0433"/>
<feature type="transmembrane region" description="Helical" evidence="5">
    <location>
        <begin position="167"/>
        <end position="185"/>
    </location>
</feature>
<keyword evidence="3 5" id="KW-1133">Transmembrane helix</keyword>
<dbReference type="OrthoDB" id="1679205at2"/>